<name>A0A6A5H205_CAERE</name>
<evidence type="ECO:0000313" key="3">
    <source>
        <dbReference type="Proteomes" id="UP000483820"/>
    </source>
</evidence>
<evidence type="ECO:0000256" key="1">
    <source>
        <dbReference type="SAM" id="SignalP"/>
    </source>
</evidence>
<dbReference type="RefSeq" id="XP_053586788.1">
    <property type="nucleotide sequence ID" value="XM_053727211.1"/>
</dbReference>
<evidence type="ECO:0000313" key="2">
    <source>
        <dbReference type="EMBL" id="KAF1760846.1"/>
    </source>
</evidence>
<dbReference type="KEGG" id="crq:GCK72_009096"/>
<reference evidence="2 3" key="1">
    <citation type="submission" date="2019-12" db="EMBL/GenBank/DDBJ databases">
        <title>Chromosome-level assembly of the Caenorhabditis remanei genome.</title>
        <authorList>
            <person name="Teterina A.A."/>
            <person name="Willis J.H."/>
            <person name="Phillips P.C."/>
        </authorList>
    </citation>
    <scope>NUCLEOTIDE SEQUENCE [LARGE SCALE GENOMIC DNA]</scope>
    <source>
        <strain evidence="2 3">PX506</strain>
        <tissue evidence="2">Whole organism</tissue>
    </source>
</reference>
<dbReference type="EMBL" id="WUAV01000003">
    <property type="protein sequence ID" value="KAF1760846.1"/>
    <property type="molecule type" value="Genomic_DNA"/>
</dbReference>
<protein>
    <submittedName>
        <fullName evidence="2">Uncharacterized protein</fullName>
    </submittedName>
</protein>
<comment type="caution">
    <text evidence="2">The sequence shown here is derived from an EMBL/GenBank/DDBJ whole genome shotgun (WGS) entry which is preliminary data.</text>
</comment>
<feature type="signal peptide" evidence="1">
    <location>
        <begin position="1"/>
        <end position="20"/>
    </location>
</feature>
<dbReference type="Proteomes" id="UP000483820">
    <property type="component" value="Chromosome III"/>
</dbReference>
<dbReference type="GeneID" id="9804078"/>
<organism evidence="2 3">
    <name type="scientific">Caenorhabditis remanei</name>
    <name type="common">Caenorhabditis vulgaris</name>
    <dbReference type="NCBI Taxonomy" id="31234"/>
    <lineage>
        <taxon>Eukaryota</taxon>
        <taxon>Metazoa</taxon>
        <taxon>Ecdysozoa</taxon>
        <taxon>Nematoda</taxon>
        <taxon>Chromadorea</taxon>
        <taxon>Rhabditida</taxon>
        <taxon>Rhabditina</taxon>
        <taxon>Rhabditomorpha</taxon>
        <taxon>Rhabditoidea</taxon>
        <taxon>Rhabditidae</taxon>
        <taxon>Peloderinae</taxon>
        <taxon>Caenorhabditis</taxon>
    </lineage>
</organism>
<proteinExistence type="predicted"/>
<accession>A0A6A5H205</accession>
<feature type="chain" id="PRO_5025480505" evidence="1">
    <location>
        <begin position="21"/>
        <end position="216"/>
    </location>
</feature>
<dbReference type="CTD" id="9804078"/>
<sequence length="216" mass="24102">MNILTLLVFCLLAITPPVIARGLRCHSSTQCDYESVCYEGYCYTIDEMFDNIEAILPGTKTSRSKSIPVGKAGKVFEIGGRGLSRIFSFRSIGLAIRCANCCMFRSRSLINLSTTRRFSGARPTPFGRLYGPRRLAHFMNGSIEIIGLCGAYTGRFGLLALSFTIMKSSVARDGQSEHELHVQHQLAVFREPVLRRRIPCLVKLFARYHNGVTAKK</sequence>
<gene>
    <name evidence="2" type="ORF">GCK72_009096</name>
</gene>
<dbReference type="AlphaFoldDB" id="A0A6A5H205"/>
<keyword evidence="1" id="KW-0732">Signal</keyword>